<dbReference type="Proteomes" id="UP001054945">
    <property type="component" value="Unassembled WGS sequence"/>
</dbReference>
<reference evidence="1 2" key="1">
    <citation type="submission" date="2021-06" db="EMBL/GenBank/DDBJ databases">
        <title>Caerostris extrusa draft genome.</title>
        <authorList>
            <person name="Kono N."/>
            <person name="Arakawa K."/>
        </authorList>
    </citation>
    <scope>NUCLEOTIDE SEQUENCE [LARGE SCALE GENOMIC DNA]</scope>
</reference>
<organism evidence="1 2">
    <name type="scientific">Caerostris extrusa</name>
    <name type="common">Bark spider</name>
    <name type="synonym">Caerostris bankana</name>
    <dbReference type="NCBI Taxonomy" id="172846"/>
    <lineage>
        <taxon>Eukaryota</taxon>
        <taxon>Metazoa</taxon>
        <taxon>Ecdysozoa</taxon>
        <taxon>Arthropoda</taxon>
        <taxon>Chelicerata</taxon>
        <taxon>Arachnida</taxon>
        <taxon>Araneae</taxon>
        <taxon>Araneomorphae</taxon>
        <taxon>Entelegynae</taxon>
        <taxon>Araneoidea</taxon>
        <taxon>Araneidae</taxon>
        <taxon>Caerostris</taxon>
    </lineage>
</organism>
<evidence type="ECO:0000313" key="1">
    <source>
        <dbReference type="EMBL" id="GIY04187.1"/>
    </source>
</evidence>
<accession>A0AAV4Q7L0</accession>
<name>A0AAV4Q7L0_CAEEX</name>
<evidence type="ECO:0000313" key="2">
    <source>
        <dbReference type="Proteomes" id="UP001054945"/>
    </source>
</evidence>
<protein>
    <submittedName>
        <fullName evidence="1">Uncharacterized protein</fullName>
    </submittedName>
</protein>
<dbReference type="AlphaFoldDB" id="A0AAV4Q7L0"/>
<keyword evidence="2" id="KW-1185">Reference proteome</keyword>
<proteinExistence type="predicted"/>
<gene>
    <name evidence="1" type="ORF">CEXT_20701</name>
</gene>
<sequence length="86" mass="9902">MYTPFGGGGHKRRMLIRQGPVLADKTSMERFVSVTVRDILKWEGSVSSLRILLMCYAMYSPFGKGAHKRRMLIVDMERAFRETNSM</sequence>
<comment type="caution">
    <text evidence="1">The sequence shown here is derived from an EMBL/GenBank/DDBJ whole genome shotgun (WGS) entry which is preliminary data.</text>
</comment>
<dbReference type="EMBL" id="BPLR01005682">
    <property type="protein sequence ID" value="GIY04187.1"/>
    <property type="molecule type" value="Genomic_DNA"/>
</dbReference>